<evidence type="ECO:0000256" key="3">
    <source>
        <dbReference type="ARBA" id="ARBA00022741"/>
    </source>
</evidence>
<reference evidence="8 9" key="1">
    <citation type="submission" date="2019-09" db="EMBL/GenBank/DDBJ databases">
        <title>Parvibaculum sedimenti sp. nov., isolated from sediment.</title>
        <authorList>
            <person name="Wang Y."/>
        </authorList>
    </citation>
    <scope>NUCLEOTIDE SEQUENCE [LARGE SCALE GENOMIC DNA]</scope>
    <source>
        <strain evidence="8 9">HXT-9</strain>
    </source>
</reference>
<dbReference type="InterPro" id="IPR012795">
    <property type="entry name" value="tRNA_Ile_lys_synt_N"/>
</dbReference>
<dbReference type="EC" id="6.3.4.19" evidence="6"/>
<sequence length="438" mass="46465">MSASRITCKEPVSAAEFAASLGALAPSHGLAVALSGGPDSLALLFLAARWAKRKPRMRLLAFTVDHGLRPESAREARLAARMAKSLGVEHRILVWEGEKPSSGIQAAARAARYRLLAEAARAEGVEDILVAHHQDDQAETFLLRLARGSGVDGLAAMAPLREMPGAPGIRLLRPLLGFSRARLAATLEKAGLEAIQDPSNENTRFDRVKARRMLKELAALGLGPERLADTAANMARVRAALEAETHALLATHARLAPEGYVEADISALLKATEEIALRALAEILKCVSGSDYPPRLDALAALHKALDAGKLGRTLHGCKLTRDGTRLLVVREVASAARALPLRLKPGEAAIWDGRFEITVRALPRGGAGAEWRALGAEGTTILKKEDLLPAGVPKSALPGLPALWKGKSLLAVPHIGIGMAGLETGLKLFKTGLFQVP</sequence>
<organism evidence="8 9">
    <name type="scientific">Parvibaculum sedimenti</name>
    <dbReference type="NCBI Taxonomy" id="2608632"/>
    <lineage>
        <taxon>Bacteria</taxon>
        <taxon>Pseudomonadati</taxon>
        <taxon>Pseudomonadota</taxon>
        <taxon>Alphaproteobacteria</taxon>
        <taxon>Hyphomicrobiales</taxon>
        <taxon>Parvibaculaceae</taxon>
        <taxon>Parvibaculum</taxon>
    </lineage>
</organism>
<dbReference type="SUPFAM" id="SSF52402">
    <property type="entry name" value="Adenine nucleotide alpha hydrolases-like"/>
    <property type="match status" value="1"/>
</dbReference>
<dbReference type="GO" id="GO:0032267">
    <property type="term" value="F:tRNA(Ile)-lysidine synthase activity"/>
    <property type="evidence" value="ECO:0007669"/>
    <property type="project" value="UniProtKB-EC"/>
</dbReference>
<comment type="domain">
    <text evidence="6">The N-terminal region contains the highly conserved SGGXDS motif, predicted to be a P-loop motif involved in ATP binding.</text>
</comment>
<dbReference type="Gene3D" id="3.40.50.620">
    <property type="entry name" value="HUPs"/>
    <property type="match status" value="1"/>
</dbReference>
<name>A0A6N6VPJ9_9HYPH</name>
<evidence type="ECO:0000256" key="2">
    <source>
        <dbReference type="ARBA" id="ARBA00022694"/>
    </source>
</evidence>
<dbReference type="InterPro" id="IPR011063">
    <property type="entry name" value="TilS/TtcA_N"/>
</dbReference>
<keyword evidence="1 6" id="KW-0436">Ligase</keyword>
<dbReference type="HAMAP" id="MF_01161">
    <property type="entry name" value="tRNA_Ile_lys_synt"/>
    <property type="match status" value="1"/>
</dbReference>
<evidence type="ECO:0000256" key="1">
    <source>
        <dbReference type="ARBA" id="ARBA00022598"/>
    </source>
</evidence>
<dbReference type="GO" id="GO:0005524">
    <property type="term" value="F:ATP binding"/>
    <property type="evidence" value="ECO:0007669"/>
    <property type="project" value="UniProtKB-UniRule"/>
</dbReference>
<evidence type="ECO:0000313" key="8">
    <source>
        <dbReference type="EMBL" id="KAB7740814.1"/>
    </source>
</evidence>
<evidence type="ECO:0000259" key="7">
    <source>
        <dbReference type="Pfam" id="PF01171"/>
    </source>
</evidence>
<comment type="similarity">
    <text evidence="6">Belongs to the tRNA(Ile)-lysidine synthase family.</text>
</comment>
<accession>A0A6N6VPJ9</accession>
<evidence type="ECO:0000256" key="4">
    <source>
        <dbReference type="ARBA" id="ARBA00022840"/>
    </source>
</evidence>
<comment type="subcellular location">
    <subcellularLocation>
        <location evidence="6">Cytoplasm</location>
    </subcellularLocation>
</comment>
<gene>
    <name evidence="6 8" type="primary">tilS</name>
    <name evidence="8" type="ORF">F2P47_07150</name>
</gene>
<keyword evidence="3 6" id="KW-0547">Nucleotide-binding</keyword>
<comment type="function">
    <text evidence="6">Ligates lysine onto the cytidine present at position 34 of the AUA codon-specific tRNA(Ile) that contains the anticodon CAU, in an ATP-dependent manner. Cytidine is converted to lysidine, thus changing the amino acid specificity of the tRNA from methionine to isoleucine.</text>
</comment>
<protein>
    <recommendedName>
        <fullName evidence="6">tRNA(Ile)-lysidine synthase</fullName>
        <ecNumber evidence="6">6.3.4.19</ecNumber>
    </recommendedName>
    <alternativeName>
        <fullName evidence="6">tRNA(Ile)-2-lysyl-cytidine synthase</fullName>
    </alternativeName>
    <alternativeName>
        <fullName evidence="6">tRNA(Ile)-lysidine synthetase</fullName>
    </alternativeName>
</protein>
<feature type="domain" description="tRNA(Ile)-lysidine/2-thiocytidine synthase N-terminal" evidence="7">
    <location>
        <begin position="31"/>
        <end position="212"/>
    </location>
</feature>
<evidence type="ECO:0000256" key="6">
    <source>
        <dbReference type="HAMAP-Rule" id="MF_01161"/>
    </source>
</evidence>
<proteinExistence type="inferred from homology"/>
<dbReference type="Pfam" id="PF01171">
    <property type="entry name" value="ATP_bind_3"/>
    <property type="match status" value="1"/>
</dbReference>
<evidence type="ECO:0000313" key="9">
    <source>
        <dbReference type="Proteomes" id="UP000468901"/>
    </source>
</evidence>
<dbReference type="NCBIfam" id="TIGR02432">
    <property type="entry name" value="lysidine_TilS_N"/>
    <property type="match status" value="1"/>
</dbReference>
<dbReference type="GO" id="GO:0006400">
    <property type="term" value="P:tRNA modification"/>
    <property type="evidence" value="ECO:0007669"/>
    <property type="project" value="UniProtKB-UniRule"/>
</dbReference>
<dbReference type="InterPro" id="IPR012094">
    <property type="entry name" value="tRNA_Ile_lys_synt"/>
</dbReference>
<comment type="caution">
    <text evidence="8">The sequence shown here is derived from an EMBL/GenBank/DDBJ whole genome shotgun (WGS) entry which is preliminary data.</text>
</comment>
<keyword evidence="6" id="KW-0963">Cytoplasm</keyword>
<comment type="catalytic activity">
    <reaction evidence="5 6">
        <text>cytidine(34) in tRNA(Ile2) + L-lysine + ATP = lysidine(34) in tRNA(Ile2) + AMP + diphosphate + H(+)</text>
        <dbReference type="Rhea" id="RHEA:43744"/>
        <dbReference type="Rhea" id="RHEA-COMP:10625"/>
        <dbReference type="Rhea" id="RHEA-COMP:10670"/>
        <dbReference type="ChEBI" id="CHEBI:15378"/>
        <dbReference type="ChEBI" id="CHEBI:30616"/>
        <dbReference type="ChEBI" id="CHEBI:32551"/>
        <dbReference type="ChEBI" id="CHEBI:33019"/>
        <dbReference type="ChEBI" id="CHEBI:82748"/>
        <dbReference type="ChEBI" id="CHEBI:83665"/>
        <dbReference type="ChEBI" id="CHEBI:456215"/>
        <dbReference type="EC" id="6.3.4.19"/>
    </reaction>
</comment>
<dbReference type="InterPro" id="IPR014729">
    <property type="entry name" value="Rossmann-like_a/b/a_fold"/>
</dbReference>
<dbReference type="EMBL" id="WESC01000005">
    <property type="protein sequence ID" value="KAB7740814.1"/>
    <property type="molecule type" value="Genomic_DNA"/>
</dbReference>
<feature type="binding site" evidence="6">
    <location>
        <begin position="35"/>
        <end position="40"/>
    </location>
    <ligand>
        <name>ATP</name>
        <dbReference type="ChEBI" id="CHEBI:30616"/>
    </ligand>
</feature>
<dbReference type="Proteomes" id="UP000468901">
    <property type="component" value="Unassembled WGS sequence"/>
</dbReference>
<dbReference type="PANTHER" id="PTHR43033:SF1">
    <property type="entry name" value="TRNA(ILE)-LYSIDINE SYNTHASE-RELATED"/>
    <property type="match status" value="1"/>
</dbReference>
<evidence type="ECO:0000256" key="5">
    <source>
        <dbReference type="ARBA" id="ARBA00048539"/>
    </source>
</evidence>
<dbReference type="RefSeq" id="WP_152215656.1">
    <property type="nucleotide sequence ID" value="NZ_JBAQYD010000006.1"/>
</dbReference>
<keyword evidence="4 6" id="KW-0067">ATP-binding</keyword>
<dbReference type="CDD" id="cd01992">
    <property type="entry name" value="TilS_N"/>
    <property type="match status" value="1"/>
</dbReference>
<dbReference type="PANTHER" id="PTHR43033">
    <property type="entry name" value="TRNA(ILE)-LYSIDINE SYNTHASE-RELATED"/>
    <property type="match status" value="1"/>
</dbReference>
<keyword evidence="9" id="KW-1185">Reference proteome</keyword>
<dbReference type="AlphaFoldDB" id="A0A6N6VPJ9"/>
<keyword evidence="2 6" id="KW-0819">tRNA processing</keyword>
<dbReference type="GO" id="GO:0005737">
    <property type="term" value="C:cytoplasm"/>
    <property type="evidence" value="ECO:0007669"/>
    <property type="project" value="UniProtKB-SubCell"/>
</dbReference>